<reference evidence="11 12" key="1">
    <citation type="submission" date="2019-08" db="EMBL/GenBank/DDBJ databases">
        <title>Bacillus genomes from the desert of Cuatro Cienegas, Coahuila.</title>
        <authorList>
            <person name="Olmedo-Alvarez G."/>
        </authorList>
    </citation>
    <scope>NUCLEOTIDE SEQUENCE [LARGE SCALE GENOMIC DNA]</scope>
    <source>
        <strain evidence="11 12">CH87b_3T</strain>
    </source>
</reference>
<accession>A0A5D4TPX2</accession>
<evidence type="ECO:0000256" key="6">
    <source>
        <dbReference type="ARBA" id="ARBA00023125"/>
    </source>
</evidence>
<evidence type="ECO:0000259" key="10">
    <source>
        <dbReference type="PROSITE" id="PS50110"/>
    </source>
</evidence>
<feature type="modified residue" description="4-aspartylphosphate" evidence="9">
    <location>
        <position position="57"/>
    </location>
</feature>
<keyword evidence="5" id="KW-0805">Transcription regulation</keyword>
<evidence type="ECO:0000313" key="12">
    <source>
        <dbReference type="Proteomes" id="UP000324269"/>
    </source>
</evidence>
<evidence type="ECO:0000256" key="7">
    <source>
        <dbReference type="ARBA" id="ARBA00023159"/>
    </source>
</evidence>
<dbReference type="PIRSF" id="PIRSF006171">
    <property type="entry name" value="RR_citrat_malat"/>
    <property type="match status" value="1"/>
</dbReference>
<dbReference type="InterPro" id="IPR036390">
    <property type="entry name" value="WH_DNA-bd_sf"/>
</dbReference>
<dbReference type="PROSITE" id="PS50110">
    <property type="entry name" value="RESPONSE_REGULATORY"/>
    <property type="match status" value="1"/>
</dbReference>
<dbReference type="CDD" id="cd19925">
    <property type="entry name" value="REC_citrate_TCS"/>
    <property type="match status" value="1"/>
</dbReference>
<comment type="caution">
    <text evidence="11">The sequence shown here is derived from an EMBL/GenBank/DDBJ whole genome shotgun (WGS) entry which is preliminary data.</text>
</comment>
<dbReference type="AlphaFoldDB" id="A0A5D4TPX2"/>
<evidence type="ECO:0000256" key="9">
    <source>
        <dbReference type="PROSITE-ProRule" id="PRU00169"/>
    </source>
</evidence>
<evidence type="ECO:0000256" key="3">
    <source>
        <dbReference type="ARBA" id="ARBA00022553"/>
    </source>
</evidence>
<organism evidence="11 12">
    <name type="scientific">Rossellomorea aquimaris</name>
    <dbReference type="NCBI Taxonomy" id="189382"/>
    <lineage>
        <taxon>Bacteria</taxon>
        <taxon>Bacillati</taxon>
        <taxon>Bacillota</taxon>
        <taxon>Bacilli</taxon>
        <taxon>Bacillales</taxon>
        <taxon>Bacillaceae</taxon>
        <taxon>Rossellomorea</taxon>
    </lineage>
</organism>
<keyword evidence="4" id="KW-0902">Two-component regulatory system</keyword>
<dbReference type="SUPFAM" id="SSF46785">
    <property type="entry name" value="Winged helix' DNA-binding domain"/>
    <property type="match status" value="1"/>
</dbReference>
<dbReference type="InterPro" id="IPR024187">
    <property type="entry name" value="Sig_transdc_resp-reg_cit/mal"/>
</dbReference>
<dbReference type="GO" id="GO:0005737">
    <property type="term" value="C:cytoplasm"/>
    <property type="evidence" value="ECO:0007669"/>
    <property type="project" value="UniProtKB-SubCell"/>
</dbReference>
<evidence type="ECO:0000256" key="4">
    <source>
        <dbReference type="ARBA" id="ARBA00023012"/>
    </source>
</evidence>
<name>A0A5D4TPX2_9BACI</name>
<evidence type="ECO:0000256" key="1">
    <source>
        <dbReference type="ARBA" id="ARBA00004496"/>
    </source>
</evidence>
<dbReference type="GO" id="GO:0000156">
    <property type="term" value="F:phosphorelay response regulator activity"/>
    <property type="evidence" value="ECO:0007669"/>
    <property type="project" value="TreeGrafter"/>
</dbReference>
<keyword evidence="8" id="KW-0804">Transcription</keyword>
<evidence type="ECO:0000256" key="2">
    <source>
        <dbReference type="ARBA" id="ARBA00022490"/>
    </source>
</evidence>
<dbReference type="InterPro" id="IPR011006">
    <property type="entry name" value="CheY-like_superfamily"/>
</dbReference>
<dbReference type="InterPro" id="IPR036388">
    <property type="entry name" value="WH-like_DNA-bd_sf"/>
</dbReference>
<evidence type="ECO:0000313" key="11">
    <source>
        <dbReference type="EMBL" id="TYS83783.1"/>
    </source>
</evidence>
<dbReference type="SMART" id="SM00448">
    <property type="entry name" value="REC"/>
    <property type="match status" value="1"/>
</dbReference>
<dbReference type="Pfam" id="PF00072">
    <property type="entry name" value="Response_reg"/>
    <property type="match status" value="1"/>
</dbReference>
<dbReference type="Proteomes" id="UP000324269">
    <property type="component" value="Unassembled WGS sequence"/>
</dbReference>
<dbReference type="GO" id="GO:0003700">
    <property type="term" value="F:DNA-binding transcription factor activity"/>
    <property type="evidence" value="ECO:0007669"/>
    <property type="project" value="InterPro"/>
</dbReference>
<keyword evidence="2" id="KW-0963">Cytoplasm</keyword>
<dbReference type="GO" id="GO:0003677">
    <property type="term" value="F:DNA binding"/>
    <property type="evidence" value="ECO:0007669"/>
    <property type="project" value="UniProtKB-KW"/>
</dbReference>
<dbReference type="Gene3D" id="1.10.10.10">
    <property type="entry name" value="Winged helix-like DNA-binding domain superfamily/Winged helix DNA-binding domain"/>
    <property type="match status" value="1"/>
</dbReference>
<dbReference type="InterPro" id="IPR051271">
    <property type="entry name" value="2C-system_Tx_regulators"/>
</dbReference>
<evidence type="ECO:0000256" key="8">
    <source>
        <dbReference type="ARBA" id="ARBA00023163"/>
    </source>
</evidence>
<keyword evidence="7" id="KW-0010">Activator</keyword>
<dbReference type="RefSeq" id="WP_148970300.1">
    <property type="nucleotide sequence ID" value="NZ_JBNIKW010000005.1"/>
</dbReference>
<dbReference type="EMBL" id="VTEZ01000005">
    <property type="protein sequence ID" value="TYS83783.1"/>
    <property type="molecule type" value="Genomic_DNA"/>
</dbReference>
<sequence>MKEPINVLLIEDDPMVQEVNRMFIERVPGFTVCAIAGNGQEGAEKVSFYQPDLVLLDNFMPKQNGLETLQAFRQQDTDVDVIVISAAQDKETIKTMMRLGVFDYIIKPFKFERLKQALEKYQMFKHQMAGEGSVGQQELDQLQGVPSPIESPSVKEELPKGLNQQTLQQVIQFIKDQKSPLSAEETAEGIGIARVTARRYLDYLQKSGQVQIMIEYGGIGRPINRYQWQ</sequence>
<comment type="subcellular location">
    <subcellularLocation>
        <location evidence="1">Cytoplasm</location>
    </subcellularLocation>
</comment>
<proteinExistence type="predicted"/>
<dbReference type="PANTHER" id="PTHR45526:SF1">
    <property type="entry name" value="TRANSCRIPTIONAL REGULATORY PROTEIN DCUR-RELATED"/>
    <property type="match status" value="1"/>
</dbReference>
<dbReference type="SUPFAM" id="SSF52172">
    <property type="entry name" value="CheY-like"/>
    <property type="match status" value="1"/>
</dbReference>
<dbReference type="OrthoDB" id="9759232at2"/>
<dbReference type="Gene3D" id="3.40.50.2300">
    <property type="match status" value="1"/>
</dbReference>
<protein>
    <submittedName>
        <fullName evidence="11">Response regulator</fullName>
    </submittedName>
</protein>
<feature type="domain" description="Response regulatory" evidence="10">
    <location>
        <begin position="6"/>
        <end position="122"/>
    </location>
</feature>
<gene>
    <name evidence="11" type="ORF">FZC85_17480</name>
</gene>
<dbReference type="InterPro" id="IPR001789">
    <property type="entry name" value="Sig_transdc_resp-reg_receiver"/>
</dbReference>
<keyword evidence="3 9" id="KW-0597">Phosphoprotein</keyword>
<evidence type="ECO:0000256" key="5">
    <source>
        <dbReference type="ARBA" id="ARBA00023015"/>
    </source>
</evidence>
<dbReference type="PANTHER" id="PTHR45526">
    <property type="entry name" value="TRANSCRIPTIONAL REGULATORY PROTEIN DPIA"/>
    <property type="match status" value="1"/>
</dbReference>
<keyword evidence="6" id="KW-0238">DNA-binding</keyword>